<name>A0A1V6STG4_9EURO</name>
<dbReference type="AlphaFoldDB" id="A0A1V6STG4"/>
<dbReference type="STRING" id="303698.A0A1V6STG4"/>
<dbReference type="Pfam" id="PF09431">
    <property type="entry name" value="SPIN90_LRD"/>
    <property type="match status" value="1"/>
</dbReference>
<feature type="compositionally biased region" description="Polar residues" evidence="1">
    <location>
        <begin position="596"/>
        <end position="606"/>
    </location>
</feature>
<dbReference type="GO" id="GO:0071933">
    <property type="term" value="F:Arp2/3 complex binding"/>
    <property type="evidence" value="ECO:0007669"/>
    <property type="project" value="TreeGrafter"/>
</dbReference>
<reference evidence="4" key="1">
    <citation type="journal article" date="2017" name="Nat. Microbiol.">
        <title>Global analysis of biosynthetic gene clusters reveals vast potential of secondary metabolite production in Penicillium species.</title>
        <authorList>
            <person name="Nielsen J.C."/>
            <person name="Grijseels S."/>
            <person name="Prigent S."/>
            <person name="Ji B."/>
            <person name="Dainat J."/>
            <person name="Nielsen K.F."/>
            <person name="Frisvad J.C."/>
            <person name="Workman M."/>
            <person name="Nielsen J."/>
        </authorList>
    </citation>
    <scope>NUCLEOTIDE SEQUENCE [LARGE SCALE GENOMIC DNA]</scope>
    <source>
        <strain evidence="4">IBT 24891</strain>
    </source>
</reference>
<evidence type="ECO:0000256" key="1">
    <source>
        <dbReference type="SAM" id="MobiDB-lite"/>
    </source>
</evidence>
<feature type="compositionally biased region" description="Low complexity" evidence="1">
    <location>
        <begin position="705"/>
        <end position="715"/>
    </location>
</feature>
<feature type="compositionally biased region" description="Pro residues" evidence="1">
    <location>
        <begin position="621"/>
        <end position="630"/>
    </location>
</feature>
<dbReference type="OrthoDB" id="445362at2759"/>
<protein>
    <recommendedName>
        <fullName evidence="2">SPIN90/Ldb17 leucine-rich domain-containing protein</fullName>
    </recommendedName>
</protein>
<feature type="compositionally biased region" description="Polar residues" evidence="1">
    <location>
        <begin position="508"/>
        <end position="517"/>
    </location>
</feature>
<dbReference type="InterPro" id="IPR018556">
    <property type="entry name" value="SPIN90/Ldb17_LRD"/>
</dbReference>
<feature type="compositionally biased region" description="Polar residues" evidence="1">
    <location>
        <begin position="438"/>
        <end position="467"/>
    </location>
</feature>
<accession>A0A1V6STG4</accession>
<feature type="compositionally biased region" description="Low complexity" evidence="1">
    <location>
        <begin position="572"/>
        <end position="583"/>
    </location>
</feature>
<gene>
    <name evidence="3" type="ORF">PENSTE_c022G06130</name>
</gene>
<dbReference type="Proteomes" id="UP000191285">
    <property type="component" value="Unassembled WGS sequence"/>
</dbReference>
<dbReference type="GO" id="GO:0030479">
    <property type="term" value="C:actin cortical patch"/>
    <property type="evidence" value="ECO:0007669"/>
    <property type="project" value="TreeGrafter"/>
</dbReference>
<keyword evidence="4" id="KW-1185">Reference proteome</keyword>
<sequence>MDSEQFWNELESIISKPCETEDLIDDALRAYLSLTAQYKGDTLPLSLICVPRFSSCFRSANNLCVIDEYLPTDYDISRCSYKLFTSGIFAVHADYVRRQIIYGLLQEDDPNTLYLIAAFLLFDGRQNEVPLQMMNEEGAFVRLLELIQTLRKDEMDGGAGLHRLCMDLLYEMSRIQRVKIEDLVLVDDDFIRCLFDIIEDLSFDVTDPYHYPVIRVLLVLNEQFMISAHDPVDEASSDRLTNKVIKILSVHGSLYKTFGENIILLINREAETSLQLLTLKLLYLIFTTPSTYEYFFTNDLHVLVDILIRNLLDLPEEASALRHTYLRVLYPLLAHTQLQSPPHYKRDELRRTLSVLVRGQISYGDETEQEKILHFDEVDETTRRLVGRCATVPWLRDVKPQAHEAYNSSQVTATIETVLDESVQQESPIDMEPIDITRTISHTSSSPDTASPTRMDSIDSRASSETPDSGRRFSAARRLGIHLEPAMSSELSVQAVASQHEKPGIITPSRNDPTTNDLVADAPTLQPPKVRVKPEPPKTRRWRGRRLAEEDDQHSPGTSSDYNTIPEGIEISPTSTSTHTAPTTPIPTTPSPLATGVNSRRNSASSLAPPMPTHGRRSASNPPPAVPPPRRSTQTTPSSSHHRPTNPPGVGVGKHGLKPVPPKTRRSGRSKQCIQTDSMEGTSNGIQSKESEAEAVAMSTIPDGQAQTHAHAHTQVHLPEETEKAQDPFSSISTISPRLVSPEADSKGDPDF</sequence>
<dbReference type="GO" id="GO:0051666">
    <property type="term" value="P:actin cortical patch localization"/>
    <property type="evidence" value="ECO:0007669"/>
    <property type="project" value="TreeGrafter"/>
</dbReference>
<dbReference type="PANTHER" id="PTHR13357:SF1">
    <property type="entry name" value="NCK-INTERACTING PROTEIN WITH SH3 DOMAIN"/>
    <property type="match status" value="1"/>
</dbReference>
<evidence type="ECO:0000313" key="3">
    <source>
        <dbReference type="EMBL" id="OQE17004.1"/>
    </source>
</evidence>
<comment type="caution">
    <text evidence="3">The sequence shown here is derived from an EMBL/GenBank/DDBJ whole genome shotgun (WGS) entry which is preliminary data.</text>
</comment>
<evidence type="ECO:0000313" key="4">
    <source>
        <dbReference type="Proteomes" id="UP000191285"/>
    </source>
</evidence>
<organism evidence="3 4">
    <name type="scientific">Penicillium steckii</name>
    <dbReference type="NCBI Taxonomy" id="303698"/>
    <lineage>
        <taxon>Eukaryota</taxon>
        <taxon>Fungi</taxon>
        <taxon>Dikarya</taxon>
        <taxon>Ascomycota</taxon>
        <taxon>Pezizomycotina</taxon>
        <taxon>Eurotiomycetes</taxon>
        <taxon>Eurotiomycetidae</taxon>
        <taxon>Eurotiales</taxon>
        <taxon>Aspergillaceae</taxon>
        <taxon>Penicillium</taxon>
    </lineage>
</organism>
<dbReference type="EMBL" id="MLKD01000022">
    <property type="protein sequence ID" value="OQE17004.1"/>
    <property type="molecule type" value="Genomic_DNA"/>
</dbReference>
<dbReference type="GO" id="GO:0006897">
    <property type="term" value="P:endocytosis"/>
    <property type="evidence" value="ECO:0007669"/>
    <property type="project" value="TreeGrafter"/>
</dbReference>
<dbReference type="PANTHER" id="PTHR13357">
    <property type="entry name" value="SH3 ADAPTER PROTEIN SPIN90 NCK INTERACTING PROTEIN WITH SH3 DOMAIN"/>
    <property type="match status" value="1"/>
</dbReference>
<evidence type="ECO:0000259" key="2">
    <source>
        <dbReference type="Pfam" id="PF09431"/>
    </source>
</evidence>
<feature type="domain" description="SPIN90/Ldb17 leucine-rich" evidence="2">
    <location>
        <begin position="207"/>
        <end position="349"/>
    </location>
</feature>
<proteinExistence type="predicted"/>
<feature type="compositionally biased region" description="Polar residues" evidence="1">
    <location>
        <begin position="670"/>
        <end position="688"/>
    </location>
</feature>
<feature type="region of interest" description="Disordered" evidence="1">
    <location>
        <begin position="422"/>
        <end position="472"/>
    </location>
</feature>
<feature type="region of interest" description="Disordered" evidence="1">
    <location>
        <begin position="492"/>
        <end position="752"/>
    </location>
</feature>
<dbReference type="GO" id="GO:0000147">
    <property type="term" value="P:actin cortical patch assembly"/>
    <property type="evidence" value="ECO:0007669"/>
    <property type="project" value="TreeGrafter"/>
</dbReference>
<dbReference type="InterPro" id="IPR030125">
    <property type="entry name" value="SPIN90/Ldb17"/>
</dbReference>